<dbReference type="PANTHER" id="PTHR34297">
    <property type="entry name" value="HYPOTHETICAL CYTOSOLIC PROTEIN-RELATED"/>
    <property type="match status" value="1"/>
</dbReference>
<reference evidence="1" key="1">
    <citation type="submission" date="2019-08" db="EMBL/GenBank/DDBJ databases">
        <authorList>
            <person name="Kucharzyk K."/>
            <person name="Murdoch R.W."/>
            <person name="Higgins S."/>
            <person name="Loffler F."/>
        </authorList>
    </citation>
    <scope>NUCLEOTIDE SEQUENCE</scope>
</reference>
<dbReference type="AlphaFoldDB" id="A0A645IPK1"/>
<protein>
    <recommendedName>
        <fullName evidence="2">Alkaline shock protein 23</fullName>
    </recommendedName>
</protein>
<comment type="caution">
    <text evidence="1">The sequence shown here is derived from an EMBL/GenBank/DDBJ whole genome shotgun (WGS) entry which is preliminary data.</text>
</comment>
<proteinExistence type="predicted"/>
<accession>A0A645IPK1</accession>
<name>A0A645IPK1_9ZZZZ</name>
<dbReference type="PANTHER" id="PTHR34297:SF2">
    <property type="entry name" value="ASP23_GLS24 FAMILY ENVELOPE STRESS RESPONSE PROTEIN"/>
    <property type="match status" value="1"/>
</dbReference>
<evidence type="ECO:0008006" key="2">
    <source>
        <dbReference type="Google" id="ProtNLM"/>
    </source>
</evidence>
<dbReference type="Pfam" id="PF03780">
    <property type="entry name" value="Asp23"/>
    <property type="match status" value="1"/>
</dbReference>
<gene>
    <name evidence="1" type="ORF">SDC9_196788</name>
</gene>
<organism evidence="1">
    <name type="scientific">bioreactor metagenome</name>
    <dbReference type="NCBI Taxonomy" id="1076179"/>
    <lineage>
        <taxon>unclassified sequences</taxon>
        <taxon>metagenomes</taxon>
        <taxon>ecological metagenomes</taxon>
    </lineage>
</organism>
<dbReference type="InterPro" id="IPR005531">
    <property type="entry name" value="Asp23"/>
</dbReference>
<dbReference type="EMBL" id="VSSQ01112183">
    <property type="protein sequence ID" value="MPN49173.1"/>
    <property type="molecule type" value="Genomic_DNA"/>
</dbReference>
<sequence length="56" mass="6288">MIIIDYGISIPDIAFKVQENVKNTVETMTGLKVSQVNIHVQGINFKKEKVEKAEAK</sequence>
<evidence type="ECO:0000313" key="1">
    <source>
        <dbReference type="EMBL" id="MPN49173.1"/>
    </source>
</evidence>